<feature type="compositionally biased region" description="Acidic residues" evidence="14">
    <location>
        <begin position="477"/>
        <end position="487"/>
    </location>
</feature>
<feature type="domain" description="Tyrosine-protein phosphatase" evidence="15">
    <location>
        <begin position="243"/>
        <end position="392"/>
    </location>
</feature>
<dbReference type="CDD" id="cd17657">
    <property type="entry name" value="CDC14_N"/>
    <property type="match status" value="1"/>
</dbReference>
<feature type="region of interest" description="Disordered" evidence="14">
    <location>
        <begin position="22"/>
        <end position="56"/>
    </location>
</feature>
<dbReference type="GO" id="GO:0005737">
    <property type="term" value="C:cytoplasm"/>
    <property type="evidence" value="ECO:0007669"/>
    <property type="project" value="UniProtKB-SubCell"/>
</dbReference>
<dbReference type="Pfam" id="PF22785">
    <property type="entry name" value="Tc-R-P"/>
    <property type="match status" value="1"/>
</dbReference>
<evidence type="ECO:0000256" key="11">
    <source>
        <dbReference type="ARBA" id="ARBA00023242"/>
    </source>
</evidence>
<dbReference type="GO" id="GO:0005816">
    <property type="term" value="C:spindle pole body"/>
    <property type="evidence" value="ECO:0007669"/>
    <property type="project" value="UniProtKB-ARBA"/>
</dbReference>
<evidence type="ECO:0000256" key="10">
    <source>
        <dbReference type="ARBA" id="ARBA00022912"/>
    </source>
</evidence>
<dbReference type="GO" id="GO:0007096">
    <property type="term" value="P:regulation of exit from mitosis"/>
    <property type="evidence" value="ECO:0007669"/>
    <property type="project" value="UniProtKB-ARBA"/>
</dbReference>
<dbReference type="Pfam" id="PF14671">
    <property type="entry name" value="DSPn"/>
    <property type="match status" value="1"/>
</dbReference>
<dbReference type="PROSITE" id="PS50056">
    <property type="entry name" value="TYR_PHOSPHATASE_2"/>
    <property type="match status" value="1"/>
</dbReference>
<evidence type="ECO:0000256" key="14">
    <source>
        <dbReference type="SAM" id="MobiDB-lite"/>
    </source>
</evidence>
<dbReference type="SMART" id="SM00195">
    <property type="entry name" value="DSPc"/>
    <property type="match status" value="1"/>
</dbReference>
<dbReference type="PANTHER" id="PTHR23339">
    <property type="entry name" value="TYROSINE SPECIFIC PROTEIN PHOSPHATASE AND DUAL SPECIFICITY PROTEIN PHOSPHATASE"/>
    <property type="match status" value="1"/>
</dbReference>
<feature type="compositionally biased region" description="Low complexity" evidence="14">
    <location>
        <begin position="558"/>
        <end position="574"/>
    </location>
</feature>
<dbReference type="Gene3D" id="3.90.190.10">
    <property type="entry name" value="Protein tyrosine phosphatase superfamily"/>
    <property type="match status" value="2"/>
</dbReference>
<dbReference type="InterPro" id="IPR020422">
    <property type="entry name" value="TYR_PHOSPHATASE_DUAL_dom"/>
</dbReference>
<keyword evidence="11" id="KW-0539">Nucleus</keyword>
<evidence type="ECO:0000256" key="3">
    <source>
        <dbReference type="ARBA" id="ARBA00007315"/>
    </source>
</evidence>
<evidence type="ECO:0000256" key="2">
    <source>
        <dbReference type="ARBA" id="ARBA00004496"/>
    </source>
</evidence>
<keyword evidence="5" id="KW-0963">Cytoplasm</keyword>
<dbReference type="FunFam" id="3.90.190.10:FF:000038">
    <property type="entry name" value="Tyrosine-protein phosphatase CDC14"/>
    <property type="match status" value="1"/>
</dbReference>
<evidence type="ECO:0000256" key="12">
    <source>
        <dbReference type="ARBA" id="ARBA00023254"/>
    </source>
</evidence>
<dbReference type="InterPro" id="IPR050561">
    <property type="entry name" value="PTP"/>
</dbReference>
<dbReference type="InterPro" id="IPR029021">
    <property type="entry name" value="Prot-tyrosine_phosphatase-like"/>
</dbReference>
<dbReference type="GO" id="GO:0032954">
    <property type="term" value="P:regulation of cytokinetic process"/>
    <property type="evidence" value="ECO:0007669"/>
    <property type="project" value="UniProtKB-ARBA"/>
</dbReference>
<dbReference type="InterPro" id="IPR044506">
    <property type="entry name" value="CDC14_C"/>
</dbReference>
<evidence type="ECO:0000313" key="18">
    <source>
        <dbReference type="Proteomes" id="UP000054270"/>
    </source>
</evidence>
<dbReference type="Proteomes" id="UP000054270">
    <property type="component" value="Unassembled WGS sequence"/>
</dbReference>
<dbReference type="EC" id="3.1.3.48" evidence="4"/>
<dbReference type="SUPFAM" id="SSF52799">
    <property type="entry name" value="(Phosphotyrosine protein) phosphatases II"/>
    <property type="match status" value="2"/>
</dbReference>
<dbReference type="GO" id="GO:0033554">
    <property type="term" value="P:cellular response to stress"/>
    <property type="evidence" value="ECO:0007669"/>
    <property type="project" value="UniProtKB-ARBA"/>
</dbReference>
<evidence type="ECO:0000256" key="5">
    <source>
        <dbReference type="ARBA" id="ARBA00022490"/>
    </source>
</evidence>
<evidence type="ECO:0000256" key="13">
    <source>
        <dbReference type="ARBA" id="ARBA00023306"/>
    </source>
</evidence>
<keyword evidence="7" id="KW-0132">Cell division</keyword>
<keyword evidence="6" id="KW-0597">Phosphoprotein</keyword>
<accession>A0A0D2PGP5</accession>
<dbReference type="AlphaFoldDB" id="A0A0D2PGP5"/>
<evidence type="ECO:0000256" key="4">
    <source>
        <dbReference type="ARBA" id="ARBA00013064"/>
    </source>
</evidence>
<keyword evidence="9" id="KW-0378">Hydrolase</keyword>
<keyword evidence="13" id="KW-0131">Cell cycle</keyword>
<sequence>MAPKCEPLCQFSDRLYFTTFPHPPPSPQALNKLAADPENQPRLRARPRGGPSSSPDENASYYYFTIDEQLLYLSFFQDWGPLNLSMVYKACILIHELLEDTDLASHRLVLYSSNDPKRKANAALLMALYVMIVQRRAPWEAFHPIAELEFMPFRDAGRGPSDFNLSIQDCLWGLWKAMQNGLCDMNEFNVDDYEYYEKVENGDWNWLTPNFIAFASPVDTNWIKREKDAKESAKTGTSTASSLSSSTNTKLALQRKLPTPYLNCLDYFEKRNIKLVVRLNTELYDRDTFLDRGIDHMELYFDDGTNPTDEIVRTFIDVADRIVEAGGVVAVHCKAGLGRTGTLIGAYLIWKYGFTANEAIAFMRIVRPGTVVGPQQQYLYLKQLEWAKWAAIDEMKRAQQTQVANSQNGTTIVTPATPPAEADELAELMHTTPTRPTLELPPVTPSRHIAAAAAKARDIAPPGQPRKTPNAKRVAQDSDEEDEEDDVLPALGAAPVVRKMRPAPSRGITASDQRPSRVTRSTAGAAAIKKTGTAAAAPAAPESPVKSSRQGPNKIPRLATTKTTSAAKALAAASNVQPPRQLRHNTNVPPPTPSRLPTLVASKRPTHGVHTNSLTDVGNLKRAPAATASDAWVANNVAAVMVPATKSARPGLRSVRRRRSSFSSADVVA</sequence>
<dbReference type="GO" id="GO:0005730">
    <property type="term" value="C:nucleolus"/>
    <property type="evidence" value="ECO:0007669"/>
    <property type="project" value="UniProtKB-ARBA"/>
</dbReference>
<organism evidence="17 18">
    <name type="scientific">Hypholoma sublateritium (strain FD-334 SS-4)</name>
    <dbReference type="NCBI Taxonomy" id="945553"/>
    <lineage>
        <taxon>Eukaryota</taxon>
        <taxon>Fungi</taxon>
        <taxon>Dikarya</taxon>
        <taxon>Basidiomycota</taxon>
        <taxon>Agaricomycotina</taxon>
        <taxon>Agaricomycetes</taxon>
        <taxon>Agaricomycetidae</taxon>
        <taxon>Agaricales</taxon>
        <taxon>Agaricineae</taxon>
        <taxon>Strophariaceae</taxon>
        <taxon>Hypholoma</taxon>
    </lineage>
</organism>
<evidence type="ECO:0000256" key="8">
    <source>
        <dbReference type="ARBA" id="ARBA00022776"/>
    </source>
</evidence>
<reference evidence="18" key="1">
    <citation type="submission" date="2014-04" db="EMBL/GenBank/DDBJ databases">
        <title>Evolutionary Origins and Diversification of the Mycorrhizal Mutualists.</title>
        <authorList>
            <consortium name="DOE Joint Genome Institute"/>
            <consortium name="Mycorrhizal Genomics Consortium"/>
            <person name="Kohler A."/>
            <person name="Kuo A."/>
            <person name="Nagy L.G."/>
            <person name="Floudas D."/>
            <person name="Copeland A."/>
            <person name="Barry K.W."/>
            <person name="Cichocki N."/>
            <person name="Veneault-Fourrey C."/>
            <person name="LaButti K."/>
            <person name="Lindquist E.A."/>
            <person name="Lipzen A."/>
            <person name="Lundell T."/>
            <person name="Morin E."/>
            <person name="Murat C."/>
            <person name="Riley R."/>
            <person name="Ohm R."/>
            <person name="Sun H."/>
            <person name="Tunlid A."/>
            <person name="Henrissat B."/>
            <person name="Grigoriev I.V."/>
            <person name="Hibbett D.S."/>
            <person name="Martin F."/>
        </authorList>
    </citation>
    <scope>NUCLEOTIDE SEQUENCE [LARGE SCALE GENOMIC DNA]</scope>
    <source>
        <strain evidence="18">FD-334 SS-4</strain>
    </source>
</reference>
<gene>
    <name evidence="17" type="ORF">HYPSUDRAFT_60854</name>
</gene>
<comment type="similarity">
    <text evidence="3">Belongs to the protein-tyrosine phosphatase family. Non-receptor class CDC14 subfamily.</text>
</comment>
<dbReference type="GO" id="GO:0051321">
    <property type="term" value="P:meiotic cell cycle"/>
    <property type="evidence" value="ECO:0007669"/>
    <property type="project" value="UniProtKB-KW"/>
</dbReference>
<dbReference type="STRING" id="945553.A0A0D2PGP5"/>
<keyword evidence="18" id="KW-1185">Reference proteome</keyword>
<evidence type="ECO:0000313" key="17">
    <source>
        <dbReference type="EMBL" id="KJA30019.1"/>
    </source>
</evidence>
<feature type="domain" description="Tyrosine specific protein phosphatases" evidence="16">
    <location>
        <begin position="313"/>
        <end position="378"/>
    </location>
</feature>
<dbReference type="GO" id="GO:0051301">
    <property type="term" value="P:cell division"/>
    <property type="evidence" value="ECO:0007669"/>
    <property type="project" value="UniProtKB-KW"/>
</dbReference>
<dbReference type="PROSITE" id="PS00383">
    <property type="entry name" value="TYR_PHOSPHATASE_1"/>
    <property type="match status" value="1"/>
</dbReference>
<evidence type="ECO:0000256" key="9">
    <source>
        <dbReference type="ARBA" id="ARBA00022801"/>
    </source>
</evidence>
<feature type="region of interest" description="Disordered" evidence="14">
    <location>
        <begin position="649"/>
        <end position="669"/>
    </location>
</feature>
<dbReference type="GO" id="GO:0004725">
    <property type="term" value="F:protein tyrosine phosphatase activity"/>
    <property type="evidence" value="ECO:0007669"/>
    <property type="project" value="UniProtKB-EC"/>
</dbReference>
<keyword evidence="10" id="KW-0904">Protein phosphatase</keyword>
<dbReference type="PROSITE" id="PS50054">
    <property type="entry name" value="TYR_PHOSPHATASE_DUAL"/>
    <property type="match status" value="1"/>
</dbReference>
<dbReference type="OMA" id="WGIYKAM"/>
<feature type="compositionally biased region" description="Polar residues" evidence="14">
    <location>
        <begin position="508"/>
        <end position="522"/>
    </location>
</feature>
<evidence type="ECO:0000259" key="15">
    <source>
        <dbReference type="PROSITE" id="PS50054"/>
    </source>
</evidence>
<feature type="compositionally biased region" description="Low complexity" evidence="14">
    <location>
        <begin position="523"/>
        <end position="540"/>
    </location>
</feature>
<evidence type="ECO:0000256" key="7">
    <source>
        <dbReference type="ARBA" id="ARBA00022618"/>
    </source>
</evidence>
<evidence type="ECO:0000256" key="1">
    <source>
        <dbReference type="ARBA" id="ARBA00004123"/>
    </source>
</evidence>
<keyword evidence="8" id="KW-0498">Mitosis</keyword>
<dbReference type="CDD" id="cd14499">
    <property type="entry name" value="CDC14_C"/>
    <property type="match status" value="1"/>
</dbReference>
<keyword evidence="12" id="KW-0469">Meiosis</keyword>
<dbReference type="GO" id="GO:0000278">
    <property type="term" value="P:mitotic cell cycle"/>
    <property type="evidence" value="ECO:0007669"/>
    <property type="project" value="UniProtKB-ARBA"/>
</dbReference>
<dbReference type="InterPro" id="IPR016130">
    <property type="entry name" value="Tyr_Pase_AS"/>
</dbReference>
<feature type="region of interest" description="Disordered" evidence="14">
    <location>
        <begin position="450"/>
        <end position="594"/>
    </location>
</feature>
<name>A0A0D2PGP5_HYPSF</name>
<protein>
    <recommendedName>
        <fullName evidence="4">protein-tyrosine-phosphatase</fullName>
        <ecNumber evidence="4">3.1.3.48</ecNumber>
    </recommendedName>
</protein>
<evidence type="ECO:0000259" key="16">
    <source>
        <dbReference type="PROSITE" id="PS50056"/>
    </source>
</evidence>
<dbReference type="InterPro" id="IPR000387">
    <property type="entry name" value="Tyr_Pase_dom"/>
</dbReference>
<dbReference type="InterPro" id="IPR029260">
    <property type="entry name" value="DSPn"/>
</dbReference>
<evidence type="ECO:0000256" key="6">
    <source>
        <dbReference type="ARBA" id="ARBA00022553"/>
    </source>
</evidence>
<comment type="subcellular location">
    <subcellularLocation>
        <location evidence="2">Cytoplasm</location>
    </subcellularLocation>
    <subcellularLocation>
        <location evidence="1">Nucleus</location>
    </subcellularLocation>
</comment>
<dbReference type="EMBL" id="KN817518">
    <property type="protein sequence ID" value="KJA30019.1"/>
    <property type="molecule type" value="Genomic_DNA"/>
</dbReference>
<dbReference type="OrthoDB" id="5632at2759"/>
<proteinExistence type="inferred from homology"/>